<evidence type="ECO:0000313" key="2">
    <source>
        <dbReference type="EMBL" id="SCG75337.1"/>
    </source>
</evidence>
<accession>A0A1C5JXV6</accession>
<keyword evidence="3" id="KW-1185">Reference proteome</keyword>
<evidence type="ECO:0000256" key="1">
    <source>
        <dbReference type="SAM" id="MobiDB-lite"/>
    </source>
</evidence>
<feature type="region of interest" description="Disordered" evidence="1">
    <location>
        <begin position="12"/>
        <end position="72"/>
    </location>
</feature>
<proteinExistence type="predicted"/>
<sequence>MIPWPNDLRARLRAGARPGPGHRRAGAGCGFRRRGDQATRCPVTRSEDRRPRDRHGPRPRPNAPHYCLNRPGRRPDGVRAGRRCYGVTWRCNVEGCRRTNLNRTEQRLTCAGLCRRLSSLVAFGSPQTAHGRHDLDGALRAARLVAASPISHGVGDHSAPIRSCRLSNQRGFKPPCRSMCSHNSRCSYPPATPKPTAAQKALASLMCPLPVNHVSPGFSSRSALKAAEARPFRWYSSAVYGLSTHAIRQYGHTTYSTAKANRSPRCASLHRHPKYRPETVSCQGVPSLGSWPTV</sequence>
<gene>
    <name evidence="2" type="ORF">GA0070614_5652</name>
</gene>
<reference evidence="3" key="1">
    <citation type="submission" date="2016-06" db="EMBL/GenBank/DDBJ databases">
        <authorList>
            <person name="Varghese N."/>
            <person name="Submissions Spin"/>
        </authorList>
    </citation>
    <scope>NUCLEOTIDE SEQUENCE [LARGE SCALE GENOMIC DNA]</scope>
    <source>
        <strain evidence="3">DSM 45161</strain>
    </source>
</reference>
<dbReference type="AlphaFoldDB" id="A0A1C5JXV6"/>
<feature type="compositionally biased region" description="Basic and acidic residues" evidence="1">
    <location>
        <begin position="45"/>
        <end position="56"/>
    </location>
</feature>
<dbReference type="EMBL" id="LT607753">
    <property type="protein sequence ID" value="SCG75337.1"/>
    <property type="molecule type" value="Genomic_DNA"/>
</dbReference>
<evidence type="ECO:0000313" key="3">
    <source>
        <dbReference type="Proteomes" id="UP000198215"/>
    </source>
</evidence>
<protein>
    <submittedName>
        <fullName evidence="2">Uncharacterized protein</fullName>
    </submittedName>
</protein>
<name>A0A1C5JXV6_9ACTN</name>
<organism evidence="2 3">
    <name type="scientific">Micromonospora coxensis</name>
    <dbReference type="NCBI Taxonomy" id="356852"/>
    <lineage>
        <taxon>Bacteria</taxon>
        <taxon>Bacillati</taxon>
        <taxon>Actinomycetota</taxon>
        <taxon>Actinomycetes</taxon>
        <taxon>Micromonosporales</taxon>
        <taxon>Micromonosporaceae</taxon>
        <taxon>Micromonospora</taxon>
    </lineage>
</organism>
<dbReference type="Proteomes" id="UP000198215">
    <property type="component" value="Chromosome I"/>
</dbReference>